<sequence>MKKKLIPWIMRIVPSRADHCKELGRASPEAWQSRALALCLTAMTQAPFYLEKINRLPGVRADFIGRIPGVPVDTDREATVERLQPAHQTAVENLGFTWSQLHLAEQIHSADIAVVGKGDTARTWPEVDGLITDQKGLMLGIYVADCGAVYIVDPVKNVIALLHSGKKGTEGNITGKAIRIMQQKFDSNPADLIVALAPCIRPPAYEVDFAAEIHRQVLAAGVPESQFTDCQICTTSDLEKYYSYRVEKGNTGRMLALLAQK</sequence>
<dbReference type="Pfam" id="PF02578">
    <property type="entry name" value="Cu-oxidase_4"/>
    <property type="match status" value="1"/>
</dbReference>
<comment type="catalytic activity">
    <reaction evidence="1">
        <text>inosine + phosphate = alpha-D-ribose 1-phosphate + hypoxanthine</text>
        <dbReference type="Rhea" id="RHEA:27646"/>
        <dbReference type="ChEBI" id="CHEBI:17368"/>
        <dbReference type="ChEBI" id="CHEBI:17596"/>
        <dbReference type="ChEBI" id="CHEBI:43474"/>
        <dbReference type="ChEBI" id="CHEBI:57720"/>
        <dbReference type="EC" id="2.4.2.1"/>
    </reaction>
    <physiologicalReaction direction="left-to-right" evidence="1">
        <dbReference type="Rhea" id="RHEA:27647"/>
    </physiologicalReaction>
</comment>
<proteinExistence type="inferred from homology"/>
<evidence type="ECO:0000313" key="10">
    <source>
        <dbReference type="EMBL" id="BDS08684.1"/>
    </source>
</evidence>
<evidence type="ECO:0000256" key="5">
    <source>
        <dbReference type="ARBA" id="ARBA00022801"/>
    </source>
</evidence>
<dbReference type="PANTHER" id="PTHR30616:SF2">
    <property type="entry name" value="PURINE NUCLEOSIDE PHOSPHORYLASE LACC1"/>
    <property type="match status" value="1"/>
</dbReference>
<organism evidence="10">
    <name type="scientific">Oceaniferula spumae</name>
    <dbReference type="NCBI Taxonomy" id="2979115"/>
    <lineage>
        <taxon>Bacteria</taxon>
        <taxon>Pseudomonadati</taxon>
        <taxon>Verrucomicrobiota</taxon>
        <taxon>Verrucomicrobiia</taxon>
        <taxon>Verrucomicrobiales</taxon>
        <taxon>Verrucomicrobiaceae</taxon>
        <taxon>Oceaniferula</taxon>
    </lineage>
</organism>
<dbReference type="GO" id="GO:0017061">
    <property type="term" value="F:S-methyl-5-thioadenosine phosphorylase activity"/>
    <property type="evidence" value="ECO:0007669"/>
    <property type="project" value="UniProtKB-EC"/>
</dbReference>
<comment type="catalytic activity">
    <reaction evidence="9">
        <text>S-methyl-5'-thioadenosine + phosphate = 5-(methylsulfanyl)-alpha-D-ribose 1-phosphate + adenine</text>
        <dbReference type="Rhea" id="RHEA:11852"/>
        <dbReference type="ChEBI" id="CHEBI:16708"/>
        <dbReference type="ChEBI" id="CHEBI:17509"/>
        <dbReference type="ChEBI" id="CHEBI:43474"/>
        <dbReference type="ChEBI" id="CHEBI:58533"/>
        <dbReference type="EC" id="2.4.2.28"/>
    </reaction>
    <physiologicalReaction direction="left-to-right" evidence="9">
        <dbReference type="Rhea" id="RHEA:11853"/>
    </physiologicalReaction>
</comment>
<dbReference type="InterPro" id="IPR003730">
    <property type="entry name" value="Cu_polyphenol_OxRdtase"/>
</dbReference>
<dbReference type="Gene3D" id="3.60.140.10">
    <property type="entry name" value="CNF1/YfiH-like putative cysteine hydrolases"/>
    <property type="match status" value="2"/>
</dbReference>
<dbReference type="InterPro" id="IPR038371">
    <property type="entry name" value="Cu_polyphenol_OxRdtase_sf"/>
</dbReference>
<evidence type="ECO:0000256" key="6">
    <source>
        <dbReference type="ARBA" id="ARBA00022833"/>
    </source>
</evidence>
<evidence type="ECO:0008006" key="11">
    <source>
        <dbReference type="Google" id="ProtNLM"/>
    </source>
</evidence>
<dbReference type="InterPro" id="IPR011324">
    <property type="entry name" value="Cytotoxic_necrot_fac-like_cat"/>
</dbReference>
<evidence type="ECO:0000256" key="7">
    <source>
        <dbReference type="ARBA" id="ARBA00047989"/>
    </source>
</evidence>
<dbReference type="PANTHER" id="PTHR30616">
    <property type="entry name" value="UNCHARACTERIZED PROTEIN YFIH"/>
    <property type="match status" value="1"/>
</dbReference>
<dbReference type="GO" id="GO:0016787">
    <property type="term" value="F:hydrolase activity"/>
    <property type="evidence" value="ECO:0007669"/>
    <property type="project" value="UniProtKB-KW"/>
</dbReference>
<evidence type="ECO:0000256" key="9">
    <source>
        <dbReference type="ARBA" id="ARBA00049893"/>
    </source>
</evidence>
<evidence type="ECO:0000256" key="2">
    <source>
        <dbReference type="ARBA" id="ARBA00007353"/>
    </source>
</evidence>
<dbReference type="SUPFAM" id="SSF64438">
    <property type="entry name" value="CNF1/YfiH-like putative cysteine hydrolases"/>
    <property type="match status" value="1"/>
</dbReference>
<evidence type="ECO:0000256" key="4">
    <source>
        <dbReference type="ARBA" id="ARBA00022723"/>
    </source>
</evidence>
<comment type="catalytic activity">
    <reaction evidence="8">
        <text>adenosine + phosphate = alpha-D-ribose 1-phosphate + adenine</text>
        <dbReference type="Rhea" id="RHEA:27642"/>
        <dbReference type="ChEBI" id="CHEBI:16335"/>
        <dbReference type="ChEBI" id="CHEBI:16708"/>
        <dbReference type="ChEBI" id="CHEBI:43474"/>
        <dbReference type="ChEBI" id="CHEBI:57720"/>
        <dbReference type="EC" id="2.4.2.1"/>
    </reaction>
    <physiologicalReaction direction="left-to-right" evidence="8">
        <dbReference type="Rhea" id="RHEA:27643"/>
    </physiologicalReaction>
</comment>
<keyword evidence="6" id="KW-0862">Zinc</keyword>
<comment type="catalytic activity">
    <reaction evidence="7">
        <text>adenosine + H2O + H(+) = inosine + NH4(+)</text>
        <dbReference type="Rhea" id="RHEA:24408"/>
        <dbReference type="ChEBI" id="CHEBI:15377"/>
        <dbReference type="ChEBI" id="CHEBI:15378"/>
        <dbReference type="ChEBI" id="CHEBI:16335"/>
        <dbReference type="ChEBI" id="CHEBI:17596"/>
        <dbReference type="ChEBI" id="CHEBI:28938"/>
        <dbReference type="EC" id="3.5.4.4"/>
    </reaction>
    <physiologicalReaction direction="left-to-right" evidence="7">
        <dbReference type="Rhea" id="RHEA:24409"/>
    </physiologicalReaction>
</comment>
<dbReference type="AlphaFoldDB" id="A0AAT9FS04"/>
<evidence type="ECO:0000256" key="1">
    <source>
        <dbReference type="ARBA" id="ARBA00000553"/>
    </source>
</evidence>
<dbReference type="EMBL" id="AP026866">
    <property type="protein sequence ID" value="BDS08684.1"/>
    <property type="molecule type" value="Genomic_DNA"/>
</dbReference>
<keyword evidence="4" id="KW-0479">Metal-binding</keyword>
<keyword evidence="3" id="KW-0808">Transferase</keyword>
<accession>A0AAT9FS04</accession>
<dbReference type="GO" id="GO:0005507">
    <property type="term" value="F:copper ion binding"/>
    <property type="evidence" value="ECO:0007669"/>
    <property type="project" value="TreeGrafter"/>
</dbReference>
<gene>
    <name evidence="10" type="ORF">NT6N_37240</name>
</gene>
<reference evidence="10" key="1">
    <citation type="submission" date="2024-07" db="EMBL/GenBank/DDBJ databases">
        <title>Complete genome sequence of Verrucomicrobiaceae bacterium NT6N.</title>
        <authorList>
            <person name="Huang C."/>
            <person name="Takami H."/>
            <person name="Hamasaki K."/>
        </authorList>
    </citation>
    <scope>NUCLEOTIDE SEQUENCE</scope>
    <source>
        <strain evidence="10">NT6N</strain>
    </source>
</reference>
<comment type="similarity">
    <text evidence="2">Belongs to the purine nucleoside phosphorylase YfiH/LACC1 family.</text>
</comment>
<name>A0AAT9FS04_9BACT</name>
<keyword evidence="5" id="KW-0378">Hydrolase</keyword>
<dbReference type="CDD" id="cd16833">
    <property type="entry name" value="YfiH"/>
    <property type="match status" value="1"/>
</dbReference>
<dbReference type="KEGG" id="osu:NT6N_37240"/>
<evidence type="ECO:0000256" key="8">
    <source>
        <dbReference type="ARBA" id="ARBA00048968"/>
    </source>
</evidence>
<evidence type="ECO:0000256" key="3">
    <source>
        <dbReference type="ARBA" id="ARBA00022679"/>
    </source>
</evidence>
<protein>
    <recommendedName>
        <fullName evidence="11">Laccase domain-containing protein</fullName>
    </recommendedName>
</protein>